<evidence type="ECO:0000256" key="2">
    <source>
        <dbReference type="ARBA" id="ARBA00004906"/>
    </source>
</evidence>
<dbReference type="SMART" id="SM00875">
    <property type="entry name" value="BACK"/>
    <property type="match status" value="1"/>
</dbReference>
<dbReference type="Pfam" id="PF00651">
    <property type="entry name" value="BTB"/>
    <property type="match status" value="1"/>
</dbReference>
<evidence type="ECO:0000256" key="3">
    <source>
        <dbReference type="ARBA" id="ARBA00022786"/>
    </source>
</evidence>
<proteinExistence type="predicted"/>
<dbReference type="Gene3D" id="3.30.710.10">
    <property type="entry name" value="Potassium Channel Kv1.1, Chain A"/>
    <property type="match status" value="1"/>
</dbReference>
<dbReference type="OrthoDB" id="668062at2759"/>
<dbReference type="Proteomes" id="UP000326396">
    <property type="component" value="Linkage Group LG18"/>
</dbReference>
<feature type="domain" description="BTB" evidence="4">
    <location>
        <begin position="75"/>
        <end position="158"/>
    </location>
</feature>
<dbReference type="PROSITE" id="PS50097">
    <property type="entry name" value="BTB"/>
    <property type="match status" value="1"/>
</dbReference>
<dbReference type="PANTHER" id="PTHR46336:SF3">
    <property type="entry name" value="BTB_POZ DOMAIN-CONTAINING PROTEIN POB1"/>
    <property type="match status" value="1"/>
</dbReference>
<dbReference type="GO" id="GO:0005634">
    <property type="term" value="C:nucleus"/>
    <property type="evidence" value="ECO:0007669"/>
    <property type="project" value="TreeGrafter"/>
</dbReference>
<dbReference type="EMBL" id="SZYD01000010">
    <property type="protein sequence ID" value="KAD4982813.1"/>
    <property type="molecule type" value="Genomic_DNA"/>
</dbReference>
<dbReference type="InterPro" id="IPR045890">
    <property type="entry name" value="POB1-like"/>
</dbReference>
<comment type="function">
    <text evidence="1">May act as a substrate-specific adapter of an E3 ubiquitin-protein ligase complex (CUL3-RBX1-BTB) which mediates the ubiquitination and subsequent proteasomal degradation of target proteins.</text>
</comment>
<name>A0A5N6NR34_9ASTR</name>
<dbReference type="FunFam" id="1.25.40.420:FF:000008">
    <property type="entry name" value="BTB/POZ domain-containing protein POB1"/>
    <property type="match status" value="1"/>
</dbReference>
<dbReference type="InterPro" id="IPR011705">
    <property type="entry name" value="BACK"/>
</dbReference>
<dbReference type="PANTHER" id="PTHR46336">
    <property type="entry name" value="OS02G0260700 PROTEIN"/>
    <property type="match status" value="1"/>
</dbReference>
<evidence type="ECO:0000259" key="4">
    <source>
        <dbReference type="PROSITE" id="PS50097"/>
    </source>
</evidence>
<accession>A0A5N6NR34</accession>
<dbReference type="AlphaFoldDB" id="A0A5N6NR34"/>
<dbReference type="SUPFAM" id="SSF54695">
    <property type="entry name" value="POZ domain"/>
    <property type="match status" value="1"/>
</dbReference>
<reference evidence="5 6" key="1">
    <citation type="submission" date="2019-05" db="EMBL/GenBank/DDBJ databases">
        <title>Mikania micrantha, genome provides insights into the molecular mechanism of rapid growth.</title>
        <authorList>
            <person name="Liu B."/>
        </authorList>
    </citation>
    <scope>NUCLEOTIDE SEQUENCE [LARGE SCALE GENOMIC DNA]</scope>
    <source>
        <strain evidence="5">NLD-2019</strain>
        <tissue evidence="5">Leaf</tissue>
    </source>
</reference>
<evidence type="ECO:0000256" key="1">
    <source>
        <dbReference type="ARBA" id="ARBA00002668"/>
    </source>
</evidence>
<dbReference type="GO" id="GO:0010114">
    <property type="term" value="P:response to red light"/>
    <property type="evidence" value="ECO:0007669"/>
    <property type="project" value="TreeGrafter"/>
</dbReference>
<dbReference type="SMART" id="SM00225">
    <property type="entry name" value="BTB"/>
    <property type="match status" value="1"/>
</dbReference>
<keyword evidence="3" id="KW-0833">Ubl conjugation pathway</keyword>
<comment type="caution">
    <text evidence="5">The sequence shown here is derived from an EMBL/GenBank/DDBJ whole genome shotgun (WGS) entry which is preliminary data.</text>
</comment>
<dbReference type="InterPro" id="IPR011333">
    <property type="entry name" value="SKP1/BTB/POZ_sf"/>
</dbReference>
<evidence type="ECO:0000313" key="5">
    <source>
        <dbReference type="EMBL" id="KAD4982813.1"/>
    </source>
</evidence>
<organism evidence="5 6">
    <name type="scientific">Mikania micrantha</name>
    <name type="common">bitter vine</name>
    <dbReference type="NCBI Taxonomy" id="192012"/>
    <lineage>
        <taxon>Eukaryota</taxon>
        <taxon>Viridiplantae</taxon>
        <taxon>Streptophyta</taxon>
        <taxon>Embryophyta</taxon>
        <taxon>Tracheophyta</taxon>
        <taxon>Spermatophyta</taxon>
        <taxon>Magnoliopsida</taxon>
        <taxon>eudicotyledons</taxon>
        <taxon>Gunneridae</taxon>
        <taxon>Pentapetalae</taxon>
        <taxon>asterids</taxon>
        <taxon>campanulids</taxon>
        <taxon>Asterales</taxon>
        <taxon>Asteraceae</taxon>
        <taxon>Asteroideae</taxon>
        <taxon>Heliantheae alliance</taxon>
        <taxon>Eupatorieae</taxon>
        <taxon>Mikania</taxon>
    </lineage>
</organism>
<keyword evidence="6" id="KW-1185">Reference proteome</keyword>
<protein>
    <recommendedName>
        <fullName evidence="4">BTB domain-containing protein</fullName>
    </recommendedName>
</protein>
<comment type="pathway">
    <text evidence="2">Protein modification; protein ubiquitination.</text>
</comment>
<sequence length="390" mass="45318">MCRQRSDVGCKLKLKLIMKWYIGLKCMLLIKKHTIRKWNFDVFEPKSMIMDSECSPHQAVTVCDHIDFRFDSNFSDRVLLIYMSSDQPFESPSAERVETLYINSQVLAARSPFFYKLFSNGMRESQQSNVTLRINTSEELAFMELLNFMYNNNLRVTNASDVLDVLITANKYDVASCMEHCSRSLKNLSMTPESLLVYLDLPSTVLMSEAFLPLTVAARQFYVVHYKDMTKIKYEDIISLPFAGVEAILASDDLQVLSEDFVYVFVLKWAKTHFPNLSDRRAIIATRLAKYIRYPFMSRRMLKQVLTSNNFDNKFAQKVVTEAISFKAEVPHTTYIKDKNSVLNRWFVERAYEYRPIKVVEFEQPRPHCVVYLDLKHDVCANLFPSGSVT</sequence>
<gene>
    <name evidence="5" type="ORF">E3N88_19484</name>
</gene>
<evidence type="ECO:0000313" key="6">
    <source>
        <dbReference type="Proteomes" id="UP000326396"/>
    </source>
</evidence>
<dbReference type="InterPro" id="IPR000210">
    <property type="entry name" value="BTB/POZ_dom"/>
</dbReference>
<dbReference type="Pfam" id="PF07707">
    <property type="entry name" value="BACK"/>
    <property type="match status" value="1"/>
</dbReference>
<dbReference type="Gene3D" id="1.25.40.420">
    <property type="match status" value="1"/>
</dbReference>
<dbReference type="CDD" id="cd18186">
    <property type="entry name" value="BTB_POZ_ZBTB_KLHL-like"/>
    <property type="match status" value="1"/>
</dbReference>